<evidence type="ECO:0000256" key="1">
    <source>
        <dbReference type="ARBA" id="ARBA00004123"/>
    </source>
</evidence>
<keyword evidence="9" id="KW-1185">Reference proteome</keyword>
<organism evidence="8 9">
    <name type="scientific">Rehmannia glutinosa</name>
    <name type="common">Chinese foxglove</name>
    <dbReference type="NCBI Taxonomy" id="99300"/>
    <lineage>
        <taxon>Eukaryota</taxon>
        <taxon>Viridiplantae</taxon>
        <taxon>Streptophyta</taxon>
        <taxon>Embryophyta</taxon>
        <taxon>Tracheophyta</taxon>
        <taxon>Spermatophyta</taxon>
        <taxon>Magnoliopsida</taxon>
        <taxon>eudicotyledons</taxon>
        <taxon>Gunneridae</taxon>
        <taxon>Pentapetalae</taxon>
        <taxon>asterids</taxon>
        <taxon>lamiids</taxon>
        <taxon>Lamiales</taxon>
        <taxon>Orobanchaceae</taxon>
        <taxon>Rehmannieae</taxon>
        <taxon>Rehmannia</taxon>
    </lineage>
</organism>
<dbReference type="Gene3D" id="3.30.730.10">
    <property type="entry name" value="AP2/ERF domain"/>
    <property type="match status" value="1"/>
</dbReference>
<keyword evidence="2" id="KW-0805">Transcription regulation</keyword>
<dbReference type="Proteomes" id="UP001318860">
    <property type="component" value="Unassembled WGS sequence"/>
</dbReference>
<dbReference type="PANTHER" id="PTHR31190">
    <property type="entry name" value="DNA-BINDING DOMAIN"/>
    <property type="match status" value="1"/>
</dbReference>
<keyword evidence="3" id="KW-0238">DNA-binding</keyword>
<reference evidence="8 9" key="1">
    <citation type="journal article" date="2021" name="Comput. Struct. Biotechnol. J.">
        <title>De novo genome assembly of the potent medicinal plant Rehmannia glutinosa using nanopore technology.</title>
        <authorList>
            <person name="Ma L."/>
            <person name="Dong C."/>
            <person name="Song C."/>
            <person name="Wang X."/>
            <person name="Zheng X."/>
            <person name="Niu Y."/>
            <person name="Chen S."/>
            <person name="Feng W."/>
        </authorList>
    </citation>
    <scope>NUCLEOTIDE SEQUENCE [LARGE SCALE GENOMIC DNA]</scope>
    <source>
        <strain evidence="8">DH-2019</strain>
    </source>
</reference>
<comment type="caution">
    <text evidence="8">The sequence shown here is derived from an EMBL/GenBank/DDBJ whole genome shotgun (WGS) entry which is preliminary data.</text>
</comment>
<keyword evidence="5" id="KW-0539">Nucleus</keyword>
<dbReference type="PROSITE" id="PS51032">
    <property type="entry name" value="AP2_ERF"/>
    <property type="match status" value="1"/>
</dbReference>
<sequence>MCGGAIISDFIPPASVSSRRLTAELLWGSGSADLNRRKNPGNYHSKPRRSEPIIDLDDDFEADFQDFKDFSDDEDEIDVKKPFAFSASKNSGLKAFIDLSFSLNFPSLASVAANGLKSTDSAESDVDAEKSSKRKRKNQYRGIRQRPWGKWAAEIRDPRKGVRVWLGTFNTAEEAARAYDAEARRIRGKKAKVNFPEDAPTTASTRTVKTNSRNVVLKESLESVQPNVTENTNFTNMLNNDYYDSLGFLEEKPQLKQYGYADTYPTTGDVGLKPLTPTDGTNVYFSSDQGSNSFDCSDFTWGENCAKTPEISSVLSAVIEDDQAQFMEDASPAKKAKSNPEEFVPGNDNTVNKLSDDLSVFQMPYLDSNWEASIDAFLNGDATQDGGNAMDLWSFDDVPAMLDGAY</sequence>
<evidence type="ECO:0000259" key="7">
    <source>
        <dbReference type="PROSITE" id="PS51032"/>
    </source>
</evidence>
<dbReference type="InterPro" id="IPR001471">
    <property type="entry name" value="AP2/ERF_dom"/>
</dbReference>
<evidence type="ECO:0000313" key="8">
    <source>
        <dbReference type="EMBL" id="KAK6118739.1"/>
    </source>
</evidence>
<evidence type="ECO:0000256" key="2">
    <source>
        <dbReference type="ARBA" id="ARBA00023015"/>
    </source>
</evidence>
<dbReference type="InterPro" id="IPR036955">
    <property type="entry name" value="AP2/ERF_dom_sf"/>
</dbReference>
<dbReference type="CDD" id="cd00018">
    <property type="entry name" value="AP2"/>
    <property type="match status" value="1"/>
</dbReference>
<dbReference type="SUPFAM" id="SSF54171">
    <property type="entry name" value="DNA-binding domain"/>
    <property type="match status" value="1"/>
</dbReference>
<dbReference type="InterPro" id="IPR016177">
    <property type="entry name" value="DNA-bd_dom_sf"/>
</dbReference>
<keyword evidence="4" id="KW-0804">Transcription</keyword>
<dbReference type="Pfam" id="PF00847">
    <property type="entry name" value="AP2"/>
    <property type="match status" value="1"/>
</dbReference>
<evidence type="ECO:0000313" key="9">
    <source>
        <dbReference type="Proteomes" id="UP001318860"/>
    </source>
</evidence>
<feature type="domain" description="AP2/ERF" evidence="7">
    <location>
        <begin position="139"/>
        <end position="196"/>
    </location>
</feature>
<evidence type="ECO:0000256" key="6">
    <source>
        <dbReference type="SAM" id="MobiDB-lite"/>
    </source>
</evidence>
<evidence type="ECO:0000256" key="3">
    <source>
        <dbReference type="ARBA" id="ARBA00023125"/>
    </source>
</evidence>
<evidence type="ECO:0000256" key="5">
    <source>
        <dbReference type="ARBA" id="ARBA00023242"/>
    </source>
</evidence>
<proteinExistence type="predicted"/>
<gene>
    <name evidence="8" type="ORF">DH2020_047544</name>
</gene>
<dbReference type="PANTHER" id="PTHR31190:SF480">
    <property type="entry name" value="ETHYLENE-RESPONSIVE TRANSCRIPTION FACTOR RAP2-12"/>
    <property type="match status" value="1"/>
</dbReference>
<dbReference type="SMART" id="SM00380">
    <property type="entry name" value="AP2"/>
    <property type="match status" value="1"/>
</dbReference>
<comment type="subcellular location">
    <subcellularLocation>
        <location evidence="1">Nucleus</location>
    </subcellularLocation>
</comment>
<feature type="region of interest" description="Disordered" evidence="6">
    <location>
        <begin position="119"/>
        <end position="142"/>
    </location>
</feature>
<dbReference type="InterPro" id="IPR044808">
    <property type="entry name" value="ERF_plant"/>
</dbReference>
<accession>A0ABR0U8T8</accession>
<name>A0ABR0U8T8_REHGL</name>
<dbReference type="PRINTS" id="PR00367">
    <property type="entry name" value="ETHRSPELEMNT"/>
</dbReference>
<protein>
    <recommendedName>
        <fullName evidence="7">AP2/ERF domain-containing protein</fullName>
    </recommendedName>
</protein>
<dbReference type="EMBL" id="JABTTQ020003307">
    <property type="protein sequence ID" value="KAK6118739.1"/>
    <property type="molecule type" value="Genomic_DNA"/>
</dbReference>
<evidence type="ECO:0000256" key="4">
    <source>
        <dbReference type="ARBA" id="ARBA00023163"/>
    </source>
</evidence>